<dbReference type="SMART" id="SM00066">
    <property type="entry name" value="GAL4"/>
    <property type="match status" value="1"/>
</dbReference>
<evidence type="ECO:0000313" key="11">
    <source>
        <dbReference type="Proteomes" id="UP001338125"/>
    </source>
</evidence>
<feature type="compositionally biased region" description="Polar residues" evidence="7">
    <location>
        <begin position="264"/>
        <end position="274"/>
    </location>
</feature>
<feature type="domain" description="C2H2-type" evidence="9">
    <location>
        <begin position="161"/>
        <end position="188"/>
    </location>
</feature>
<dbReference type="InterPro" id="IPR036236">
    <property type="entry name" value="Znf_C2H2_sf"/>
</dbReference>
<dbReference type="SUPFAM" id="SSF57667">
    <property type="entry name" value="beta-beta-alpha zinc fingers"/>
    <property type="match status" value="1"/>
</dbReference>
<protein>
    <submittedName>
        <fullName evidence="10">Transcription factor</fullName>
    </submittedName>
</protein>
<dbReference type="PANTHER" id="PTHR47660">
    <property type="entry name" value="TRANSCRIPTION FACTOR WITH C2H2 AND ZN(2)-CYS(6) DNA BINDING DOMAIN (EUROFUNG)-RELATED-RELATED"/>
    <property type="match status" value="1"/>
</dbReference>
<evidence type="ECO:0000256" key="7">
    <source>
        <dbReference type="SAM" id="MobiDB-lite"/>
    </source>
</evidence>
<evidence type="ECO:0000256" key="1">
    <source>
        <dbReference type="ARBA" id="ARBA00022723"/>
    </source>
</evidence>
<evidence type="ECO:0000256" key="4">
    <source>
        <dbReference type="ARBA" id="ARBA00023163"/>
    </source>
</evidence>
<keyword evidence="3" id="KW-0805">Transcription regulation</keyword>
<dbReference type="InterPro" id="IPR007219">
    <property type="entry name" value="XnlR_reg_dom"/>
</dbReference>
<organism evidence="10 11">
    <name type="scientific">Cladobotryum mycophilum</name>
    <dbReference type="NCBI Taxonomy" id="491253"/>
    <lineage>
        <taxon>Eukaryota</taxon>
        <taxon>Fungi</taxon>
        <taxon>Dikarya</taxon>
        <taxon>Ascomycota</taxon>
        <taxon>Pezizomycotina</taxon>
        <taxon>Sordariomycetes</taxon>
        <taxon>Hypocreomycetidae</taxon>
        <taxon>Hypocreales</taxon>
        <taxon>Hypocreaceae</taxon>
        <taxon>Cladobotryum</taxon>
    </lineage>
</organism>
<keyword evidence="1" id="KW-0479">Metal-binding</keyword>
<dbReference type="Gene3D" id="4.10.240.10">
    <property type="entry name" value="Zn(2)-C6 fungal-type DNA-binding domain"/>
    <property type="match status" value="1"/>
</dbReference>
<dbReference type="PROSITE" id="PS00028">
    <property type="entry name" value="ZINC_FINGER_C2H2_1"/>
    <property type="match status" value="2"/>
</dbReference>
<evidence type="ECO:0000259" key="9">
    <source>
        <dbReference type="PROSITE" id="PS50157"/>
    </source>
</evidence>
<dbReference type="PANTHER" id="PTHR47660:SF2">
    <property type="entry name" value="TRANSCRIPTION FACTOR WITH C2H2 AND ZN(2)-CYS(6) DNA BINDING DOMAIN (EUROFUNG)"/>
    <property type="match status" value="1"/>
</dbReference>
<keyword evidence="6" id="KW-0863">Zinc-finger</keyword>
<dbReference type="EMBL" id="JAVFKD010000014">
    <property type="protein sequence ID" value="KAK5990311.1"/>
    <property type="molecule type" value="Genomic_DNA"/>
</dbReference>
<dbReference type="InterPro" id="IPR001138">
    <property type="entry name" value="Zn2Cys6_DnaBD"/>
</dbReference>
<accession>A0ABR0SDU1</accession>
<proteinExistence type="predicted"/>
<dbReference type="PROSITE" id="PS00463">
    <property type="entry name" value="ZN2_CY6_FUNGAL_1"/>
    <property type="match status" value="1"/>
</dbReference>
<comment type="caution">
    <text evidence="10">The sequence shown here is derived from an EMBL/GenBank/DDBJ whole genome shotgun (WGS) entry which is preliminary data.</text>
</comment>
<evidence type="ECO:0000256" key="3">
    <source>
        <dbReference type="ARBA" id="ARBA00023015"/>
    </source>
</evidence>
<dbReference type="Pfam" id="PF00096">
    <property type="entry name" value="zf-C2H2"/>
    <property type="match status" value="2"/>
</dbReference>
<dbReference type="PROSITE" id="PS50048">
    <property type="entry name" value="ZN2_CY6_FUNGAL_2"/>
    <property type="match status" value="1"/>
</dbReference>
<name>A0ABR0SDU1_9HYPO</name>
<feature type="region of interest" description="Disordered" evidence="7">
    <location>
        <begin position="1"/>
        <end position="52"/>
    </location>
</feature>
<feature type="domain" description="Zn(2)-C6 fungal-type" evidence="8">
    <location>
        <begin position="206"/>
        <end position="235"/>
    </location>
</feature>
<keyword evidence="2" id="KW-0862">Zinc</keyword>
<keyword evidence="5" id="KW-0539">Nucleus</keyword>
<gene>
    <name evidence="10" type="ORF">PT974_08578</name>
</gene>
<dbReference type="CDD" id="cd00067">
    <property type="entry name" value="GAL4"/>
    <property type="match status" value="1"/>
</dbReference>
<feature type="domain" description="C2H2-type" evidence="9">
    <location>
        <begin position="133"/>
        <end position="160"/>
    </location>
</feature>
<dbReference type="Pfam" id="PF00172">
    <property type="entry name" value="Zn_clus"/>
    <property type="match status" value="1"/>
</dbReference>
<sequence>MPRSSLAHILEPPRPIAHHPSPDQPPPPGSATVQRPLPLSAPAPAPVSAPVSAPAPASAPALALVSAPVSTNFIAYEPNLPIQPRTRAVVTVPSSLPPSSSLTEVPAVTSGLPITNFRIETLSSRRVPKIGLHACEFCPRTYSRPEHLVRHVQTHTLGRRFFCDICQKAFARKDLLTRHVANHQNDSPNKRRRITSSTDAVRVSQACRSCASARVKCDDKKPCRRCVDRQLTCVSPSEPGSVAAVHQAHSQAQTLTNLISTSNSRLHSLPVPNNSSVASTSRESTSSCSPTSHDQPRSVPGSSASTAHDTTNKTTPASQSTPTKSEGSQLSSPEEVKNDNNSQANTVEVNHVPFFDFLREMLYQQPFDQTKLANPEGMDVLNFCDNANMELTDMDFGLLDFWNLDALNVGTMPMEMEVVGPLAQNTIDISQMRENLVNVWTKSPWRWDPAHHDSGYKEQGNLPVSATDAARIQLEERRKGIERVIDEKLNQSSRDQVLTVLLSTCHQSGTAGRVAASFPSVEVMDTMVHIFLAAHGCQVSAWIHFPTFTLNTQWPEWIGVAAAAGAVLTPVPTLRKFGFAVQEAVRITIPARFEHNNTAIQNLSLVQALVLGQDLGLWSGNRRKMEIAECHLVIPVTMMRYRRKFQRSSYPIVIVDPSDDGEVLEEKWRFWVEMEQWKRLVFHCYIREAQISMTTLTNTCMAYSEITLPLPEPRELWFAKSAAEWKAQYLERSIELSRTAPSMGDFLFDVKRFLDNYTRLDLQLSISIYLHGYWSLILSYRQLSAVSNFRSYTQGTENLVLSARHQELVTVLQTFQLMSLDWPSVSAQEHLLCNLLLMNLHVSLDDLQLFSGKDGEDEARRIYPILQEWVSSSDARSAVWYAGQVLRYAKQFPPGHLKDFNAVAVHHASLALWTYGVVSRANRRDAIAIQAGYRPFYLDGANVAASQRFIGSQQGRPLIQGPEVEGGAAAEASLYDPRACMDIAHEILQSNFRTAQEALPPIVENLCQLITQLGNAAWAVGLS</sequence>
<feature type="compositionally biased region" description="Polar residues" evidence="7">
    <location>
        <begin position="300"/>
        <end position="332"/>
    </location>
</feature>
<dbReference type="SUPFAM" id="SSF57701">
    <property type="entry name" value="Zn2/Cys6 DNA-binding domain"/>
    <property type="match status" value="1"/>
</dbReference>
<keyword evidence="4" id="KW-0804">Transcription</keyword>
<dbReference type="PROSITE" id="PS50157">
    <property type="entry name" value="ZINC_FINGER_C2H2_2"/>
    <property type="match status" value="2"/>
</dbReference>
<evidence type="ECO:0000256" key="6">
    <source>
        <dbReference type="PROSITE-ProRule" id="PRU00042"/>
    </source>
</evidence>
<keyword evidence="11" id="KW-1185">Reference proteome</keyword>
<dbReference type="Pfam" id="PF04082">
    <property type="entry name" value="Fungal_trans"/>
    <property type="match status" value="1"/>
</dbReference>
<feature type="region of interest" description="Disordered" evidence="7">
    <location>
        <begin position="264"/>
        <end position="345"/>
    </location>
</feature>
<evidence type="ECO:0000256" key="2">
    <source>
        <dbReference type="ARBA" id="ARBA00022833"/>
    </source>
</evidence>
<dbReference type="InterPro" id="IPR036864">
    <property type="entry name" value="Zn2-C6_fun-type_DNA-bd_sf"/>
</dbReference>
<evidence type="ECO:0000259" key="8">
    <source>
        <dbReference type="PROSITE" id="PS50048"/>
    </source>
</evidence>
<dbReference type="Proteomes" id="UP001338125">
    <property type="component" value="Unassembled WGS sequence"/>
</dbReference>
<evidence type="ECO:0000313" key="10">
    <source>
        <dbReference type="EMBL" id="KAK5990311.1"/>
    </source>
</evidence>
<reference evidence="10 11" key="1">
    <citation type="submission" date="2024-01" db="EMBL/GenBank/DDBJ databases">
        <title>Complete genome of Cladobotryum mycophilum ATHUM6906.</title>
        <authorList>
            <person name="Christinaki A.C."/>
            <person name="Myridakis A.I."/>
            <person name="Kouvelis V.N."/>
        </authorList>
    </citation>
    <scope>NUCLEOTIDE SEQUENCE [LARGE SCALE GENOMIC DNA]</scope>
    <source>
        <strain evidence="10 11">ATHUM6906</strain>
    </source>
</reference>
<feature type="compositionally biased region" description="Low complexity" evidence="7">
    <location>
        <begin position="275"/>
        <end position="292"/>
    </location>
</feature>
<evidence type="ECO:0000256" key="5">
    <source>
        <dbReference type="ARBA" id="ARBA00023242"/>
    </source>
</evidence>
<dbReference type="SMART" id="SM00355">
    <property type="entry name" value="ZnF_C2H2"/>
    <property type="match status" value="2"/>
</dbReference>
<dbReference type="Gene3D" id="3.30.160.60">
    <property type="entry name" value="Classic Zinc Finger"/>
    <property type="match status" value="1"/>
</dbReference>
<dbReference type="InterPro" id="IPR013087">
    <property type="entry name" value="Znf_C2H2_type"/>
</dbReference>